<evidence type="ECO:0000313" key="4">
    <source>
        <dbReference type="EMBL" id="CAE8708438.1"/>
    </source>
</evidence>
<organism evidence="4 6">
    <name type="scientific">Polarella glacialis</name>
    <name type="common">Dinoflagellate</name>
    <dbReference type="NCBI Taxonomy" id="89957"/>
    <lineage>
        <taxon>Eukaryota</taxon>
        <taxon>Sar</taxon>
        <taxon>Alveolata</taxon>
        <taxon>Dinophyceae</taxon>
        <taxon>Suessiales</taxon>
        <taxon>Suessiaceae</taxon>
        <taxon>Polarella</taxon>
    </lineage>
</organism>
<evidence type="ECO:0000313" key="6">
    <source>
        <dbReference type="Proteomes" id="UP000626109"/>
    </source>
</evidence>
<sequence length="187" mass="21103">MDSYTLKKRQEDKICALALNDAGGQKIQNVNQRRCELMKEQKEMANVLRQKVGHDMAAQYINVKAGQVAVQKSRNFGPVPYKYVQPPSESSNEGIHHHVQNVLRISNELDSLQHEAKQLEKAHALAQVKDKDTAQVDSMSAWFARYGEPKRQSHPVEKARSCIMKPRRVPGLGQSAALTLRKGHLIK</sequence>
<evidence type="ECO:0000313" key="5">
    <source>
        <dbReference type="EMBL" id="CAE8739087.1"/>
    </source>
</evidence>
<dbReference type="OrthoDB" id="420560at2759"/>
<gene>
    <name evidence="2" type="ORF">PGLA1383_LOCUS11911</name>
    <name evidence="3" type="ORF">PGLA1383_LOCUS15925</name>
    <name evidence="4" type="ORF">PGLA2088_LOCUS34930</name>
    <name evidence="5" type="ORF">PGLA2088_LOCUS49467</name>
</gene>
<keyword evidence="7" id="KW-1185">Reference proteome</keyword>
<accession>A0A813KU71</accession>
<evidence type="ECO:0000313" key="7">
    <source>
        <dbReference type="Proteomes" id="UP000654075"/>
    </source>
</evidence>
<dbReference type="AlphaFoldDB" id="A0A813KU71"/>
<protein>
    <submittedName>
        <fullName evidence="4">Uncharacterized protein</fullName>
    </submittedName>
</protein>
<comment type="caution">
    <text evidence="4">The sequence shown here is derived from an EMBL/GenBank/DDBJ whole genome shotgun (WGS) entry which is preliminary data.</text>
</comment>
<dbReference type="Proteomes" id="UP000654075">
    <property type="component" value="Unassembled WGS sequence"/>
</dbReference>
<evidence type="ECO:0000313" key="3">
    <source>
        <dbReference type="EMBL" id="CAE8597481.1"/>
    </source>
</evidence>
<dbReference type="Proteomes" id="UP000626109">
    <property type="component" value="Unassembled WGS sequence"/>
</dbReference>
<dbReference type="EMBL" id="CAJNNW010037056">
    <property type="protein sequence ID" value="CAE8739087.1"/>
    <property type="molecule type" value="Genomic_DNA"/>
</dbReference>
<reference evidence="4" key="1">
    <citation type="submission" date="2021-02" db="EMBL/GenBank/DDBJ databases">
        <authorList>
            <person name="Dougan E. K."/>
            <person name="Rhodes N."/>
            <person name="Thang M."/>
            <person name="Chan C."/>
        </authorList>
    </citation>
    <scope>NUCLEOTIDE SEQUENCE</scope>
</reference>
<evidence type="ECO:0000256" key="1">
    <source>
        <dbReference type="SAM" id="Coils"/>
    </source>
</evidence>
<evidence type="ECO:0000313" key="2">
    <source>
        <dbReference type="EMBL" id="CAE8593314.1"/>
    </source>
</evidence>
<name>A0A813KU71_POLGL</name>
<feature type="coiled-coil region" evidence="1">
    <location>
        <begin position="102"/>
        <end position="129"/>
    </location>
</feature>
<dbReference type="EMBL" id="CAJNNV010006251">
    <property type="protein sequence ID" value="CAE8593314.1"/>
    <property type="molecule type" value="Genomic_DNA"/>
</dbReference>
<keyword evidence="1" id="KW-0175">Coiled coil</keyword>
<dbReference type="EMBL" id="CAJNNV010009526">
    <property type="protein sequence ID" value="CAE8597481.1"/>
    <property type="molecule type" value="Genomic_DNA"/>
</dbReference>
<dbReference type="EMBL" id="CAJNNW010031674">
    <property type="protein sequence ID" value="CAE8708438.1"/>
    <property type="molecule type" value="Genomic_DNA"/>
</dbReference>
<proteinExistence type="predicted"/>